<protein>
    <submittedName>
        <fullName evidence="1">DUF3489 domain-containing protein</fullName>
    </submittedName>
</protein>
<name>A0A926GFR6_9RHOB</name>
<evidence type="ECO:0000313" key="2">
    <source>
        <dbReference type="Proteomes" id="UP000608594"/>
    </source>
</evidence>
<dbReference type="AlphaFoldDB" id="A0A926GFR6"/>
<keyword evidence="2" id="KW-1185">Reference proteome</keyword>
<dbReference type="EMBL" id="JACOQL010000006">
    <property type="protein sequence ID" value="MBC9248400.1"/>
    <property type="molecule type" value="Genomic_DNA"/>
</dbReference>
<reference evidence="1" key="1">
    <citation type="submission" date="2020-08" db="EMBL/GenBank/DDBJ databases">
        <title>Paracoccus amoyensis sp. nov., isolated from the surface seawater at coast of Xiamen, Fujian.</title>
        <authorList>
            <person name="Lyu L."/>
        </authorList>
    </citation>
    <scope>NUCLEOTIDE SEQUENCE</scope>
    <source>
        <strain evidence="1">11-3</strain>
    </source>
</reference>
<accession>A0A926GFR6</accession>
<comment type="caution">
    <text evidence="1">The sequence shown here is derived from an EMBL/GenBank/DDBJ whole genome shotgun (WGS) entry which is preliminary data.</text>
</comment>
<evidence type="ECO:0000313" key="1">
    <source>
        <dbReference type="EMBL" id="MBC9248400.1"/>
    </source>
</evidence>
<sequence>MTKMTDTQTLILTRASARPGNLALPLPEGLHGAAAKMAVGRMIKLGWIEEVEANLRRDEPLWRETGDGHGTTLIATEAGLDAIGIEPVVVRTMAGLRDAKPEAIAAAQRPGTKQAQLIAMLQRPEGASIAEIAEATGWQHHSIRGAISGSLKKKLGLTVTSEKLAERGRVYKLSSS</sequence>
<proteinExistence type="predicted"/>
<dbReference type="InterPro" id="IPR021880">
    <property type="entry name" value="DUF3489"/>
</dbReference>
<organism evidence="1 2">
    <name type="scientific">Paracoccus amoyensis</name>
    <dbReference type="NCBI Taxonomy" id="2760093"/>
    <lineage>
        <taxon>Bacteria</taxon>
        <taxon>Pseudomonadati</taxon>
        <taxon>Pseudomonadota</taxon>
        <taxon>Alphaproteobacteria</taxon>
        <taxon>Rhodobacterales</taxon>
        <taxon>Paracoccaceae</taxon>
        <taxon>Paracoccus</taxon>
    </lineage>
</organism>
<gene>
    <name evidence="1" type="ORF">H4P12_17170</name>
</gene>
<dbReference type="RefSeq" id="WP_166331129.1">
    <property type="nucleotide sequence ID" value="NZ_JACOQL010000006.1"/>
</dbReference>
<dbReference type="Proteomes" id="UP000608594">
    <property type="component" value="Unassembled WGS sequence"/>
</dbReference>
<dbReference type="Pfam" id="PF11994">
    <property type="entry name" value="DUF3489"/>
    <property type="match status" value="1"/>
</dbReference>